<dbReference type="Pfam" id="PF18758">
    <property type="entry name" value="KDZ"/>
    <property type="match status" value="1"/>
</dbReference>
<keyword evidence="4" id="KW-1185">Reference proteome</keyword>
<dbReference type="PANTHER" id="PTHR33096:SF1">
    <property type="entry name" value="CXC1-LIKE CYSTEINE CLUSTER ASSOCIATED WITH KDZ TRANSPOSASES DOMAIN-CONTAINING PROTEIN"/>
    <property type="match status" value="1"/>
</dbReference>
<protein>
    <recommendedName>
        <fullName evidence="2">CxC2-like cysteine cluster KDZ transposase-associated domain-containing protein</fullName>
    </recommendedName>
</protein>
<proteinExistence type="predicted"/>
<dbReference type="InterPro" id="IPR041457">
    <property type="entry name" value="CxC2_KDZ-assoc"/>
</dbReference>
<feature type="region of interest" description="Disordered" evidence="1">
    <location>
        <begin position="1"/>
        <end position="111"/>
    </location>
</feature>
<evidence type="ECO:0000313" key="4">
    <source>
        <dbReference type="Proteomes" id="UP000186601"/>
    </source>
</evidence>
<gene>
    <name evidence="3" type="ORF">PHLCEN_2v9638</name>
</gene>
<dbReference type="InterPro" id="IPR040521">
    <property type="entry name" value="KDZ"/>
</dbReference>
<dbReference type="AlphaFoldDB" id="A0A2R6NQC3"/>
<reference evidence="3 4" key="1">
    <citation type="submission" date="2018-02" db="EMBL/GenBank/DDBJ databases">
        <title>Genome sequence of the basidiomycete white-rot fungus Phlebia centrifuga.</title>
        <authorList>
            <person name="Granchi Z."/>
            <person name="Peng M."/>
            <person name="de Vries R.P."/>
            <person name="Hilden K."/>
            <person name="Makela M.R."/>
            <person name="Grigoriev I."/>
            <person name="Riley R."/>
        </authorList>
    </citation>
    <scope>NUCLEOTIDE SEQUENCE [LARGE SCALE GENOMIC DNA]</scope>
    <source>
        <strain evidence="3 4">FBCC195</strain>
    </source>
</reference>
<evidence type="ECO:0000259" key="2">
    <source>
        <dbReference type="Pfam" id="PF18803"/>
    </source>
</evidence>
<feature type="compositionally biased region" description="Polar residues" evidence="1">
    <location>
        <begin position="1"/>
        <end position="11"/>
    </location>
</feature>
<dbReference type="PANTHER" id="PTHR33096">
    <property type="entry name" value="CXC2 DOMAIN-CONTAINING PROTEIN"/>
    <property type="match status" value="1"/>
</dbReference>
<sequence>MAGETTSSRMPKSSPRKGWLPAISRLMTSSSKPKESRSKPTFDPWAAMRQKPPTDSSTPGASHPLPGPHQVHPGPTIDSAVGEDSYPALPADEEKPSVPTMGPKKAKTNNTIKPSVRSTKFLSYWGKRALEALLRREAGPRKSLDCAQCGERAFDLVYRCTTCFHPPILCSKCLVSTHMLGPLHVVEEWKGARGFWLRCTLAELGLVVELGHGGKRCPRTLSSTRLMAVVDSHGIQDVRVRFCGCLVDNGGAIPDATQLLEAGMWPAFTLQVMREYHLLAMQAHTNALDFFNVIKRLTDDIAPDEADDRYREFLTATREYFFINLCRSKGVSPTFGMDSASLATLCPACPQIGINMDPDWRRRQVDKRFLDALFHAVDGNFTQNQKDKKMDIDDFPLTLGAAYFANESDVSLFMEGLPPYKPERWMDLPVHVSAYDINCQYRINFAERMETFRGLTTEFKSIRRKFFPWTIAGVGKFHLFAHIFSCRYKYSFNFLPGVGMTDGECVERIWSALNGLGLRTREMASGHRHDTINYFYDDMNVRKTQTIGKYQEADKMYSRADSTLEKLEGDISEGILGSGKLAQWKAEEAEWLSKVVKQDTHKTLDNPYEPKKEKRLTQKQALAEIGAKMLSSSVVSAGLLGVLEEGIGLEESRYGGKASTMLLELDMGANSDVSMKALEDLRSHWERDLESWRGREATYLAPLVQEAVKVLDERSRTTALRSGPEGGTSEASIIGDGDSDVTDSEHDHLEDISTSQPVTGAKRKRGTAVSGRKREQARPAMALELLATRIDLPSSVHRIIRKHPAMKAAVDMEMGLREHQAHDALDDLRTQLITSAGMRQKKQEVSGQNRTTRAAGAIIRKNKAVQAAAASYRRARGALLALGMSTKDEEFRELRKEDVKAFTVLAEEQLLGDSKKSPSWIWENLEFIDARGEGAVKEYFEEAVRVHWFRCSALKTRWLEQMLLLPEEMRRTVRFFQYHKVEWRNKAEAEDSRENPGNAAQARRQVHGYDRFLDGCRQAFCDVPGVDVDMLIASPTNMHDVE</sequence>
<dbReference type="Pfam" id="PF18803">
    <property type="entry name" value="CxC2"/>
    <property type="match status" value="1"/>
</dbReference>
<accession>A0A2R6NQC3</accession>
<dbReference type="EMBL" id="MLYV02000964">
    <property type="protein sequence ID" value="PSR74690.1"/>
    <property type="molecule type" value="Genomic_DNA"/>
</dbReference>
<comment type="caution">
    <text evidence="3">The sequence shown here is derived from an EMBL/GenBank/DDBJ whole genome shotgun (WGS) entry which is preliminary data.</text>
</comment>
<dbReference type="Proteomes" id="UP000186601">
    <property type="component" value="Unassembled WGS sequence"/>
</dbReference>
<feature type="region of interest" description="Disordered" evidence="1">
    <location>
        <begin position="717"/>
        <end position="776"/>
    </location>
</feature>
<feature type="domain" description="CxC2-like cysteine cluster KDZ transposase-associated" evidence="2">
    <location>
        <begin position="201"/>
        <end position="300"/>
    </location>
</feature>
<organism evidence="3 4">
    <name type="scientific">Hermanssonia centrifuga</name>
    <dbReference type="NCBI Taxonomy" id="98765"/>
    <lineage>
        <taxon>Eukaryota</taxon>
        <taxon>Fungi</taxon>
        <taxon>Dikarya</taxon>
        <taxon>Basidiomycota</taxon>
        <taxon>Agaricomycotina</taxon>
        <taxon>Agaricomycetes</taxon>
        <taxon>Polyporales</taxon>
        <taxon>Meruliaceae</taxon>
        <taxon>Hermanssonia</taxon>
    </lineage>
</organism>
<evidence type="ECO:0000313" key="3">
    <source>
        <dbReference type="EMBL" id="PSR74690.1"/>
    </source>
</evidence>
<evidence type="ECO:0000256" key="1">
    <source>
        <dbReference type="SAM" id="MobiDB-lite"/>
    </source>
</evidence>
<name>A0A2R6NQC3_9APHY</name>
<dbReference type="OrthoDB" id="2738198at2759"/>